<proteinExistence type="predicted"/>
<organism evidence="2 3">
    <name type="scientific">Rhodonellum ikkaensis</name>
    <dbReference type="NCBI Taxonomy" id="336829"/>
    <lineage>
        <taxon>Bacteria</taxon>
        <taxon>Pseudomonadati</taxon>
        <taxon>Bacteroidota</taxon>
        <taxon>Cytophagia</taxon>
        <taxon>Cytophagales</taxon>
        <taxon>Cytophagaceae</taxon>
        <taxon>Rhodonellum</taxon>
    </lineage>
</organism>
<keyword evidence="1" id="KW-0812">Transmembrane</keyword>
<gene>
    <name evidence="2" type="ORF">SAMN05444412_11671</name>
</gene>
<dbReference type="EMBL" id="FNQC01000016">
    <property type="protein sequence ID" value="SDZ47722.1"/>
    <property type="molecule type" value="Genomic_DNA"/>
</dbReference>
<evidence type="ECO:0000313" key="3">
    <source>
        <dbReference type="Proteomes" id="UP000199663"/>
    </source>
</evidence>
<keyword evidence="1" id="KW-0472">Membrane</keyword>
<name>A0A1H3TBS2_9BACT</name>
<evidence type="ECO:0000313" key="2">
    <source>
        <dbReference type="EMBL" id="SDZ47722.1"/>
    </source>
</evidence>
<protein>
    <submittedName>
        <fullName evidence="2">Uncharacterized protein</fullName>
    </submittedName>
</protein>
<evidence type="ECO:0000256" key="1">
    <source>
        <dbReference type="SAM" id="Phobius"/>
    </source>
</evidence>
<comment type="caution">
    <text evidence="2">The sequence shown here is derived from an EMBL/GenBank/DDBJ whole genome shotgun (WGS) entry which is preliminary data.</text>
</comment>
<reference evidence="2 3" key="1">
    <citation type="submission" date="2016-10" db="EMBL/GenBank/DDBJ databases">
        <authorList>
            <person name="Varghese N."/>
            <person name="Submissions S."/>
        </authorList>
    </citation>
    <scope>NUCLEOTIDE SEQUENCE [LARGE SCALE GENOMIC DNA]</scope>
    <source>
        <strain evidence="2 3">DSM 17997</strain>
    </source>
</reference>
<accession>A0A1H3TBS2</accession>
<keyword evidence="3" id="KW-1185">Reference proteome</keyword>
<feature type="transmembrane region" description="Helical" evidence="1">
    <location>
        <begin position="29"/>
        <end position="49"/>
    </location>
</feature>
<dbReference type="Proteomes" id="UP000199663">
    <property type="component" value="Unassembled WGS sequence"/>
</dbReference>
<sequence>MLDGNFYQFRQFNSFGKALMRDFGSFLKYKYYIELLNILIIDLIFYCFLKALGLYKVNR</sequence>
<keyword evidence="1" id="KW-1133">Transmembrane helix</keyword>